<dbReference type="AlphaFoldDB" id="A0A5B7FLI4"/>
<evidence type="ECO:0000313" key="3">
    <source>
        <dbReference type="Proteomes" id="UP000324222"/>
    </source>
</evidence>
<proteinExistence type="predicted"/>
<keyword evidence="3" id="KW-1185">Reference proteome</keyword>
<protein>
    <submittedName>
        <fullName evidence="2">Uncharacterized protein</fullName>
    </submittedName>
</protein>
<dbReference type="Proteomes" id="UP000324222">
    <property type="component" value="Unassembled WGS sequence"/>
</dbReference>
<gene>
    <name evidence="2" type="ORF">E2C01_040085</name>
</gene>
<evidence type="ECO:0000313" key="2">
    <source>
        <dbReference type="EMBL" id="MPC46366.1"/>
    </source>
</evidence>
<organism evidence="2 3">
    <name type="scientific">Portunus trituberculatus</name>
    <name type="common">Swimming crab</name>
    <name type="synonym">Neptunus trituberculatus</name>
    <dbReference type="NCBI Taxonomy" id="210409"/>
    <lineage>
        <taxon>Eukaryota</taxon>
        <taxon>Metazoa</taxon>
        <taxon>Ecdysozoa</taxon>
        <taxon>Arthropoda</taxon>
        <taxon>Crustacea</taxon>
        <taxon>Multicrustacea</taxon>
        <taxon>Malacostraca</taxon>
        <taxon>Eumalacostraca</taxon>
        <taxon>Eucarida</taxon>
        <taxon>Decapoda</taxon>
        <taxon>Pleocyemata</taxon>
        <taxon>Brachyura</taxon>
        <taxon>Eubrachyura</taxon>
        <taxon>Portunoidea</taxon>
        <taxon>Portunidae</taxon>
        <taxon>Portuninae</taxon>
        <taxon>Portunus</taxon>
    </lineage>
</organism>
<name>A0A5B7FLI4_PORTR</name>
<feature type="region of interest" description="Disordered" evidence="1">
    <location>
        <begin position="1"/>
        <end position="37"/>
    </location>
</feature>
<dbReference type="EMBL" id="VSRR010007172">
    <property type="protein sequence ID" value="MPC46366.1"/>
    <property type="molecule type" value="Genomic_DNA"/>
</dbReference>
<accession>A0A5B7FLI4</accession>
<reference evidence="2 3" key="1">
    <citation type="submission" date="2019-05" db="EMBL/GenBank/DDBJ databases">
        <title>Another draft genome of Portunus trituberculatus and its Hox gene families provides insights of decapod evolution.</title>
        <authorList>
            <person name="Jeong J.-H."/>
            <person name="Song I."/>
            <person name="Kim S."/>
            <person name="Choi T."/>
            <person name="Kim D."/>
            <person name="Ryu S."/>
            <person name="Kim W."/>
        </authorList>
    </citation>
    <scope>NUCLEOTIDE SEQUENCE [LARGE SCALE GENOMIC DNA]</scope>
    <source>
        <tissue evidence="2">Muscle</tissue>
    </source>
</reference>
<sequence>MRPLIKEDRRPNSASCGGDTAGMFTALGPATGGKDDREAQAVRGRELLPSPEAFLRLAELSRGSFSRRFLSEEEEEGRRGVPWPLSRSDITLPDKKKLRKCRAATLSSQLITAQKCFTFRTPSDAR</sequence>
<comment type="caution">
    <text evidence="2">The sequence shown here is derived from an EMBL/GenBank/DDBJ whole genome shotgun (WGS) entry which is preliminary data.</text>
</comment>
<feature type="compositionally biased region" description="Basic and acidic residues" evidence="1">
    <location>
        <begin position="1"/>
        <end position="11"/>
    </location>
</feature>
<evidence type="ECO:0000256" key="1">
    <source>
        <dbReference type="SAM" id="MobiDB-lite"/>
    </source>
</evidence>